<keyword evidence="3 5" id="KW-0663">Pyridoxal phosphate</keyword>
<dbReference type="GO" id="GO:0019148">
    <property type="term" value="F:D-cysteine desulfhydrase activity"/>
    <property type="evidence" value="ECO:0007669"/>
    <property type="project" value="TreeGrafter"/>
</dbReference>
<evidence type="ECO:0000256" key="4">
    <source>
        <dbReference type="PIRSR" id="PIRSR006278-1"/>
    </source>
</evidence>
<sequence length="381" mass="41651">MKETPAKGGVFGNVKFSMDANPKLGDAMMDERCKDPSFYVIRDDLLHPFVNGNKARKLDALLPLIEDCSGTDVVTCGGCQSAHAAAVAVSCAERGLRSHLLLRGEEPGILTGFNLISSIYGNVIYVPRSLYAKREEMLLRHANVTAGPSGSVVWLTDILYNFTDLASGKYCTQTKANRNTEDGMRKVVIVKEGAGDAVALLGIIRLLSYLSQSHILGKKRPYNFVIDAGTGTTAIGFALGALILGLPWKVTAVMLADSYDGYKNQENRLISDYKRYAPADLCNYELKDDLVQWVNRKTPRKFGNVLEGEIKACQQVSNQTGVPIDPIYTLAAWELAVQLSQKQPDNGEKVVMLHTGGTLGMFGLAQRYNSYFSTLKDGPPQ</sequence>
<comment type="cofactor">
    <cofactor evidence="1">
        <name>pyridoxal 5'-phosphate</name>
        <dbReference type="ChEBI" id="CHEBI:597326"/>
    </cofactor>
</comment>
<comment type="similarity">
    <text evidence="2">Belongs to the ACC deaminase/D-cysteine desulfhydrase family.</text>
</comment>
<evidence type="ECO:0000313" key="6">
    <source>
        <dbReference type="EnsemblPlants" id="AUR62005523-RA:cds"/>
    </source>
</evidence>
<evidence type="ECO:0000313" key="7">
    <source>
        <dbReference type="Proteomes" id="UP000596660"/>
    </source>
</evidence>
<feature type="modified residue" description="N6-(pyridoxal phosphate)lysine" evidence="5">
    <location>
        <position position="54"/>
    </location>
</feature>
<dbReference type="OMA" id="ATPIHRI"/>
<protein>
    <recommendedName>
        <fullName evidence="8">Tryptophan synthase beta chain-like PALP domain-containing protein</fullName>
    </recommendedName>
</protein>
<organism evidence="6 7">
    <name type="scientific">Chenopodium quinoa</name>
    <name type="common">Quinoa</name>
    <dbReference type="NCBI Taxonomy" id="63459"/>
    <lineage>
        <taxon>Eukaryota</taxon>
        <taxon>Viridiplantae</taxon>
        <taxon>Streptophyta</taxon>
        <taxon>Embryophyta</taxon>
        <taxon>Tracheophyta</taxon>
        <taxon>Spermatophyta</taxon>
        <taxon>Magnoliopsida</taxon>
        <taxon>eudicotyledons</taxon>
        <taxon>Gunneridae</taxon>
        <taxon>Pentapetalae</taxon>
        <taxon>Caryophyllales</taxon>
        <taxon>Chenopodiaceae</taxon>
        <taxon>Chenopodioideae</taxon>
        <taxon>Atripliceae</taxon>
        <taxon>Chenopodium</taxon>
    </lineage>
</organism>
<dbReference type="EnsemblPlants" id="AUR62005523-RA">
    <property type="protein sequence ID" value="AUR62005523-RA:cds"/>
    <property type="gene ID" value="AUR62005523"/>
</dbReference>
<accession>A0A803L0Y5</accession>
<feature type="active site" description="Nucleophile" evidence="4">
    <location>
        <position position="81"/>
    </location>
</feature>
<dbReference type="InterPro" id="IPR027278">
    <property type="entry name" value="ACCD_DCysDesulf"/>
</dbReference>
<dbReference type="AlphaFoldDB" id="A0A803L0Y5"/>
<dbReference type="SUPFAM" id="SSF53686">
    <property type="entry name" value="Tryptophan synthase beta subunit-like PLP-dependent enzymes"/>
    <property type="match status" value="1"/>
</dbReference>
<dbReference type="PIRSF" id="PIRSF006278">
    <property type="entry name" value="ACCD_DCysDesulf"/>
    <property type="match status" value="1"/>
</dbReference>
<dbReference type="InterPro" id="IPR036052">
    <property type="entry name" value="TrpB-like_PALP_sf"/>
</dbReference>
<keyword evidence="7" id="KW-1185">Reference proteome</keyword>
<dbReference type="FunFam" id="3.40.50.1100:FF:000081">
    <property type="entry name" value="D-cysteine desulfhydrase 2 mitochondrial"/>
    <property type="match status" value="1"/>
</dbReference>
<evidence type="ECO:0000256" key="5">
    <source>
        <dbReference type="PIRSR" id="PIRSR006278-2"/>
    </source>
</evidence>
<proteinExistence type="inferred from homology"/>
<evidence type="ECO:0008006" key="8">
    <source>
        <dbReference type="Google" id="ProtNLM"/>
    </source>
</evidence>
<dbReference type="PANTHER" id="PTHR43780:SF7">
    <property type="entry name" value="D-CYSTEINE DESULFHYDRASE 2, MITOCHONDRIAL"/>
    <property type="match status" value="1"/>
</dbReference>
<evidence type="ECO:0000256" key="3">
    <source>
        <dbReference type="ARBA" id="ARBA00022898"/>
    </source>
</evidence>
<dbReference type="Gramene" id="AUR62005523-RA">
    <property type="protein sequence ID" value="AUR62005523-RA:cds"/>
    <property type="gene ID" value="AUR62005523"/>
</dbReference>
<dbReference type="Proteomes" id="UP000596660">
    <property type="component" value="Unplaced"/>
</dbReference>
<reference evidence="6" key="1">
    <citation type="journal article" date="2017" name="Nature">
        <title>The genome of Chenopodium quinoa.</title>
        <authorList>
            <person name="Jarvis D.E."/>
            <person name="Ho Y.S."/>
            <person name="Lightfoot D.J."/>
            <person name="Schmoeckel S.M."/>
            <person name="Li B."/>
            <person name="Borm T.J.A."/>
            <person name="Ohyanagi H."/>
            <person name="Mineta K."/>
            <person name="Michell C.T."/>
            <person name="Saber N."/>
            <person name="Kharbatia N.M."/>
            <person name="Rupper R.R."/>
            <person name="Sharp A.R."/>
            <person name="Dally N."/>
            <person name="Boughton B.A."/>
            <person name="Woo Y.H."/>
            <person name="Gao G."/>
            <person name="Schijlen E.G.W.M."/>
            <person name="Guo X."/>
            <person name="Momin A.A."/>
            <person name="Negrao S."/>
            <person name="Al-Babili S."/>
            <person name="Gehring C."/>
            <person name="Roessner U."/>
            <person name="Jung C."/>
            <person name="Murphy K."/>
            <person name="Arold S.T."/>
            <person name="Gojobori T."/>
            <person name="van der Linden C.G."/>
            <person name="van Loo E.N."/>
            <person name="Jellen E.N."/>
            <person name="Maughan P.J."/>
            <person name="Tester M."/>
        </authorList>
    </citation>
    <scope>NUCLEOTIDE SEQUENCE [LARGE SCALE GENOMIC DNA]</scope>
    <source>
        <strain evidence="6">cv. PI 614886</strain>
    </source>
</reference>
<name>A0A803L0Y5_CHEQI</name>
<dbReference type="Gene3D" id="3.40.50.1100">
    <property type="match status" value="2"/>
</dbReference>
<reference evidence="6" key="2">
    <citation type="submission" date="2021-03" db="UniProtKB">
        <authorList>
            <consortium name="EnsemblPlants"/>
        </authorList>
    </citation>
    <scope>IDENTIFICATION</scope>
</reference>
<evidence type="ECO:0000256" key="1">
    <source>
        <dbReference type="ARBA" id="ARBA00001933"/>
    </source>
</evidence>
<evidence type="ECO:0000256" key="2">
    <source>
        <dbReference type="ARBA" id="ARBA00008639"/>
    </source>
</evidence>
<dbReference type="PANTHER" id="PTHR43780">
    <property type="entry name" value="1-AMINOCYCLOPROPANE-1-CARBOXYLATE DEAMINASE-RELATED"/>
    <property type="match status" value="1"/>
</dbReference>